<evidence type="ECO:0000259" key="1">
    <source>
        <dbReference type="PROSITE" id="PS51186"/>
    </source>
</evidence>
<accession>A0ABX3A5K3</accession>
<comment type="caution">
    <text evidence="2">The sequence shown here is derived from an EMBL/GenBank/DDBJ whole genome shotgun (WGS) entry which is preliminary data.</text>
</comment>
<dbReference type="Gene3D" id="3.40.630.30">
    <property type="match status" value="1"/>
</dbReference>
<dbReference type="RefSeq" id="WP_069313289.1">
    <property type="nucleotide sequence ID" value="NZ_MDTU01000001.1"/>
</dbReference>
<dbReference type="Pfam" id="PF00583">
    <property type="entry name" value="Acetyltransf_1"/>
    <property type="match status" value="1"/>
</dbReference>
<dbReference type="PANTHER" id="PTHR43415">
    <property type="entry name" value="SPERMIDINE N(1)-ACETYLTRANSFERASE"/>
    <property type="match status" value="1"/>
</dbReference>
<feature type="domain" description="N-acetyltransferase" evidence="1">
    <location>
        <begin position="3"/>
        <end position="167"/>
    </location>
</feature>
<dbReference type="InterPro" id="IPR000182">
    <property type="entry name" value="GNAT_dom"/>
</dbReference>
<gene>
    <name evidence="2" type="ORF">BGC07_11900</name>
</gene>
<protein>
    <submittedName>
        <fullName evidence="2">GNAT family N-acetyltransferase</fullName>
    </submittedName>
</protein>
<evidence type="ECO:0000313" key="2">
    <source>
        <dbReference type="EMBL" id="ODN43492.1"/>
    </source>
</evidence>
<proteinExistence type="predicted"/>
<dbReference type="PANTHER" id="PTHR43415:SF3">
    <property type="entry name" value="GNAT-FAMILY ACETYLTRANSFERASE"/>
    <property type="match status" value="1"/>
</dbReference>
<dbReference type="InterPro" id="IPR016181">
    <property type="entry name" value="Acyl_CoA_acyltransferase"/>
</dbReference>
<reference evidence="2 3" key="1">
    <citation type="submission" date="2016-08" db="EMBL/GenBank/DDBJ databases">
        <title>Draft genome sequence of Candidatus Piscirickettsia litoralis, from seawater.</title>
        <authorList>
            <person name="Wan X."/>
            <person name="Lee A.J."/>
            <person name="Hou S."/>
            <person name="Donachie S.P."/>
        </authorList>
    </citation>
    <scope>NUCLEOTIDE SEQUENCE [LARGE SCALE GENOMIC DNA]</scope>
    <source>
        <strain evidence="2 3">Y2</strain>
    </source>
</reference>
<organism evidence="2 3">
    <name type="scientific">Piscirickettsia litoralis</name>
    <dbReference type="NCBI Taxonomy" id="1891921"/>
    <lineage>
        <taxon>Bacteria</taxon>
        <taxon>Pseudomonadati</taxon>
        <taxon>Pseudomonadota</taxon>
        <taxon>Gammaproteobacteria</taxon>
        <taxon>Thiotrichales</taxon>
        <taxon>Piscirickettsiaceae</taxon>
        <taxon>Piscirickettsia</taxon>
    </lineage>
</organism>
<name>A0ABX3A5K3_9GAMM</name>
<keyword evidence="3" id="KW-1185">Reference proteome</keyword>
<evidence type="ECO:0000313" key="3">
    <source>
        <dbReference type="Proteomes" id="UP000094329"/>
    </source>
</evidence>
<dbReference type="EMBL" id="MDTU01000001">
    <property type="protein sequence ID" value="ODN43492.1"/>
    <property type="molecule type" value="Genomic_DNA"/>
</dbReference>
<dbReference type="CDD" id="cd04301">
    <property type="entry name" value="NAT_SF"/>
    <property type="match status" value="1"/>
</dbReference>
<dbReference type="Proteomes" id="UP000094329">
    <property type="component" value="Unassembled WGS sequence"/>
</dbReference>
<dbReference type="SUPFAM" id="SSF55729">
    <property type="entry name" value="Acyl-CoA N-acyltransferases (Nat)"/>
    <property type="match status" value="1"/>
</dbReference>
<dbReference type="PROSITE" id="PS51186">
    <property type="entry name" value="GNAT"/>
    <property type="match status" value="1"/>
</dbReference>
<sequence length="167" mass="19521">MNIYIRGYESKDAIDLHKILSQESVYSNTLQLPAPALEKVKEKWQKRMEDNNQYSFMAVDKKTEQVVGEVSIFIPNNPRRSHTASFGMVVDENYRGQGIGSLLVNHIINFCFNWLGKIRIELDVYKHNQAAIALYERHGFRLEGHCKNYAFYQGKYIDSYFMTKLKD</sequence>